<evidence type="ECO:0000256" key="8">
    <source>
        <dbReference type="ARBA" id="ARBA00023034"/>
    </source>
</evidence>
<dbReference type="InterPro" id="IPR000504">
    <property type="entry name" value="RRM_dom"/>
</dbReference>
<dbReference type="Proteomes" id="UP001295469">
    <property type="component" value="Chromosome C09"/>
</dbReference>
<keyword evidence="4" id="KW-0519">Myristate</keyword>
<dbReference type="AlphaFoldDB" id="A0A816IX99"/>
<dbReference type="GO" id="GO:0015031">
    <property type="term" value="P:protein transport"/>
    <property type="evidence" value="ECO:0007669"/>
    <property type="project" value="UniProtKB-KW"/>
</dbReference>
<dbReference type="InterPro" id="IPR006689">
    <property type="entry name" value="Small_GTPase_ARF/SAR"/>
</dbReference>
<evidence type="ECO:0000256" key="7">
    <source>
        <dbReference type="ARBA" id="ARBA00022927"/>
    </source>
</evidence>
<keyword evidence="3" id="KW-0813">Transport</keyword>
<keyword evidence="6" id="KW-0931">ER-Golgi transport</keyword>
<keyword evidence="7" id="KW-0653">Protein transport</keyword>
<keyword evidence="12" id="KW-0479">Metal-binding</keyword>
<evidence type="ECO:0000256" key="6">
    <source>
        <dbReference type="ARBA" id="ARBA00022892"/>
    </source>
</evidence>
<dbReference type="GO" id="GO:0005794">
    <property type="term" value="C:Golgi apparatus"/>
    <property type="evidence" value="ECO:0007669"/>
    <property type="project" value="UniProtKB-SubCell"/>
</dbReference>
<keyword evidence="9 11" id="KW-0342">GTP-binding</keyword>
<keyword evidence="10" id="KW-0449">Lipoprotein</keyword>
<proteinExistence type="inferred from homology"/>
<gene>
    <name evidence="16" type="ORF">DARMORV10_C09P29810.1</name>
</gene>
<dbReference type="InterPro" id="IPR005225">
    <property type="entry name" value="Small_GTP-bd"/>
</dbReference>
<dbReference type="InterPro" id="IPR012677">
    <property type="entry name" value="Nucleotide-bd_a/b_plait_sf"/>
</dbReference>
<dbReference type="SUPFAM" id="SSF52540">
    <property type="entry name" value="P-loop containing nucleoside triphosphate hydrolases"/>
    <property type="match status" value="1"/>
</dbReference>
<dbReference type="SMART" id="SM00177">
    <property type="entry name" value="ARF"/>
    <property type="match status" value="1"/>
</dbReference>
<dbReference type="SUPFAM" id="SSF54928">
    <property type="entry name" value="RNA-binding domain, RBD"/>
    <property type="match status" value="1"/>
</dbReference>
<dbReference type="GO" id="GO:0046872">
    <property type="term" value="F:metal ion binding"/>
    <property type="evidence" value="ECO:0007669"/>
    <property type="project" value="UniProtKB-KW"/>
</dbReference>
<evidence type="ECO:0000256" key="4">
    <source>
        <dbReference type="ARBA" id="ARBA00022707"/>
    </source>
</evidence>
<keyword evidence="14" id="KW-0472">Membrane</keyword>
<keyword evidence="14" id="KW-0812">Transmembrane</keyword>
<evidence type="ECO:0000256" key="10">
    <source>
        <dbReference type="ARBA" id="ARBA00023288"/>
    </source>
</evidence>
<keyword evidence="5 11" id="KW-0547">Nucleotide-binding</keyword>
<dbReference type="Pfam" id="PF00076">
    <property type="entry name" value="RRM_1"/>
    <property type="match status" value="1"/>
</dbReference>
<accession>A0A816IX99</accession>
<dbReference type="InterPro" id="IPR027417">
    <property type="entry name" value="P-loop_NTPase"/>
</dbReference>
<keyword evidence="8" id="KW-0333">Golgi apparatus</keyword>
<dbReference type="NCBIfam" id="TIGR00231">
    <property type="entry name" value="small_GTP"/>
    <property type="match status" value="1"/>
</dbReference>
<evidence type="ECO:0000256" key="12">
    <source>
        <dbReference type="PIRSR" id="PIRSR606689-2"/>
    </source>
</evidence>
<evidence type="ECO:0000256" key="14">
    <source>
        <dbReference type="SAM" id="Phobius"/>
    </source>
</evidence>
<organism evidence="16">
    <name type="scientific">Brassica napus</name>
    <name type="common">Rape</name>
    <dbReference type="NCBI Taxonomy" id="3708"/>
    <lineage>
        <taxon>Eukaryota</taxon>
        <taxon>Viridiplantae</taxon>
        <taxon>Streptophyta</taxon>
        <taxon>Embryophyta</taxon>
        <taxon>Tracheophyta</taxon>
        <taxon>Spermatophyta</taxon>
        <taxon>Magnoliopsida</taxon>
        <taxon>eudicotyledons</taxon>
        <taxon>Gunneridae</taxon>
        <taxon>Pentapetalae</taxon>
        <taxon>rosids</taxon>
        <taxon>malvids</taxon>
        <taxon>Brassicales</taxon>
        <taxon>Brassicaceae</taxon>
        <taxon>Brassiceae</taxon>
        <taxon>Brassica</taxon>
    </lineage>
</organism>
<keyword evidence="12" id="KW-0460">Magnesium</keyword>
<dbReference type="GO" id="GO:0005525">
    <property type="term" value="F:GTP binding"/>
    <property type="evidence" value="ECO:0007669"/>
    <property type="project" value="UniProtKB-KW"/>
</dbReference>
<feature type="transmembrane region" description="Helical" evidence="14">
    <location>
        <begin position="61"/>
        <end position="87"/>
    </location>
</feature>
<dbReference type="InterPro" id="IPR024156">
    <property type="entry name" value="Small_GTPase_ARF"/>
</dbReference>
<dbReference type="FunFam" id="3.40.50.300:FF:003500">
    <property type="entry name" value="ADP-ribosylation factor 1"/>
    <property type="match status" value="1"/>
</dbReference>
<evidence type="ECO:0000256" key="3">
    <source>
        <dbReference type="ARBA" id="ARBA00022448"/>
    </source>
</evidence>
<dbReference type="EMBL" id="HG994373">
    <property type="protein sequence ID" value="CAF1736404.1"/>
    <property type="molecule type" value="Genomic_DNA"/>
</dbReference>
<dbReference type="GO" id="GO:0016004">
    <property type="term" value="F:phospholipase activator activity"/>
    <property type="evidence" value="ECO:0007669"/>
    <property type="project" value="UniProtKB-ARBA"/>
</dbReference>
<dbReference type="PROSITE" id="PS50102">
    <property type="entry name" value="RRM"/>
    <property type="match status" value="1"/>
</dbReference>
<evidence type="ECO:0000256" key="13">
    <source>
        <dbReference type="PROSITE-ProRule" id="PRU00176"/>
    </source>
</evidence>
<dbReference type="Gene3D" id="3.40.50.300">
    <property type="entry name" value="P-loop containing nucleotide triphosphate hydrolases"/>
    <property type="match status" value="1"/>
</dbReference>
<evidence type="ECO:0000256" key="2">
    <source>
        <dbReference type="ARBA" id="ARBA00010290"/>
    </source>
</evidence>
<dbReference type="GO" id="GO:0003723">
    <property type="term" value="F:RNA binding"/>
    <property type="evidence" value="ECO:0007669"/>
    <property type="project" value="UniProtKB-UniRule"/>
</dbReference>
<evidence type="ECO:0000256" key="11">
    <source>
        <dbReference type="PIRSR" id="PIRSR606689-1"/>
    </source>
</evidence>
<keyword evidence="14" id="KW-1133">Transmembrane helix</keyword>
<feature type="binding site" evidence="11">
    <location>
        <begin position="172"/>
        <end position="179"/>
    </location>
    <ligand>
        <name>GTP</name>
        <dbReference type="ChEBI" id="CHEBI:37565"/>
    </ligand>
</feature>
<keyword evidence="13" id="KW-0694">RNA-binding</keyword>
<dbReference type="Pfam" id="PF00025">
    <property type="entry name" value="Arf"/>
    <property type="match status" value="2"/>
</dbReference>
<evidence type="ECO:0000259" key="15">
    <source>
        <dbReference type="PROSITE" id="PS50102"/>
    </source>
</evidence>
<evidence type="ECO:0000256" key="9">
    <source>
        <dbReference type="ARBA" id="ARBA00023134"/>
    </source>
</evidence>
<protein>
    <submittedName>
        <fullName evidence="16">(rape) hypothetical protein</fullName>
    </submittedName>
</protein>
<feature type="binding site" evidence="11">
    <location>
        <position position="241"/>
    </location>
    <ligand>
        <name>GTP</name>
        <dbReference type="ChEBI" id="CHEBI:37565"/>
    </ligand>
</feature>
<dbReference type="PANTHER" id="PTHR11711">
    <property type="entry name" value="ADP RIBOSYLATION FACTOR-RELATED"/>
    <property type="match status" value="1"/>
</dbReference>
<comment type="subcellular location">
    <subcellularLocation>
        <location evidence="1">Golgi apparatus</location>
    </subcellularLocation>
</comment>
<evidence type="ECO:0000256" key="5">
    <source>
        <dbReference type="ARBA" id="ARBA00022741"/>
    </source>
</evidence>
<name>A0A816IX99_BRANA</name>
<feature type="domain" description="RRM" evidence="15">
    <location>
        <begin position="111"/>
        <end position="168"/>
    </location>
</feature>
<dbReference type="GO" id="GO:0003924">
    <property type="term" value="F:GTPase activity"/>
    <property type="evidence" value="ECO:0007669"/>
    <property type="project" value="InterPro"/>
</dbReference>
<feature type="binding site" evidence="12">
    <location>
        <position position="179"/>
    </location>
    <ligand>
        <name>Mg(2+)</name>
        <dbReference type="ChEBI" id="CHEBI:18420"/>
    </ligand>
</feature>
<dbReference type="PROSITE" id="PS51417">
    <property type="entry name" value="ARF"/>
    <property type="match status" value="1"/>
</dbReference>
<evidence type="ECO:0000313" key="16">
    <source>
        <dbReference type="EMBL" id="CAF1736404.1"/>
    </source>
</evidence>
<dbReference type="GO" id="GO:0016192">
    <property type="term" value="P:vesicle-mediated transport"/>
    <property type="evidence" value="ECO:0007669"/>
    <property type="project" value="UniProtKB-KW"/>
</dbReference>
<sequence length="290" mass="32838">MRHCVMRLPAVARAATEMASALVGLRCLFCSLRLRGWSGCLVPSESYFLAKSLKRMARVKASVLFSSIRSSLLSLLVLPPTALWLMARNCLWPKFINKGERAAMSGNQEFTNVYVKNLLESVTEDFLHTMFSQCGTVSSVVVMRDGTLELVLDMMQSKAKMGLDFAKLVMVGLDAAGKTTILYKLKLGEIVTTIPIIDKLFFSICEMSIYHKPITIYLLTGFNVETVEYRNISFIVWDVGGQDKIRPLWKYYFQNTQGLIFVVDSNDRDRVVEARDELHRMLNEVTGMFL</sequence>
<reference evidence="16" key="1">
    <citation type="submission" date="2021-01" db="EMBL/GenBank/DDBJ databases">
        <authorList>
            <consortium name="Genoscope - CEA"/>
            <person name="William W."/>
        </authorList>
    </citation>
    <scope>NUCLEOTIDE SEQUENCE</scope>
</reference>
<dbReference type="Gene3D" id="3.30.70.330">
    <property type="match status" value="1"/>
</dbReference>
<evidence type="ECO:0000256" key="1">
    <source>
        <dbReference type="ARBA" id="ARBA00004555"/>
    </source>
</evidence>
<comment type="similarity">
    <text evidence="2">Belongs to the small GTPase superfamily. Arf family.</text>
</comment>
<dbReference type="InterPro" id="IPR035979">
    <property type="entry name" value="RBD_domain_sf"/>
</dbReference>